<feature type="domain" description="Type II secretion system protein GspC N-terminal" evidence="9">
    <location>
        <begin position="18"/>
        <end position="124"/>
    </location>
</feature>
<evidence type="ECO:0000313" key="11">
    <source>
        <dbReference type="Proteomes" id="UP001180487"/>
    </source>
</evidence>
<keyword evidence="4" id="KW-0997">Cell inner membrane</keyword>
<comment type="caution">
    <text evidence="10">The sequence shown here is derived from an EMBL/GenBank/DDBJ whole genome shotgun (WGS) entry which is preliminary data.</text>
</comment>
<name>A0ABU2CDN3_9BURK</name>
<accession>A0ABU2CDN3</accession>
<evidence type="ECO:0000256" key="4">
    <source>
        <dbReference type="ARBA" id="ARBA00022519"/>
    </source>
</evidence>
<keyword evidence="2" id="KW-0813">Transport</keyword>
<dbReference type="Proteomes" id="UP001180487">
    <property type="component" value="Unassembled WGS sequence"/>
</dbReference>
<keyword evidence="5" id="KW-0812">Transmembrane</keyword>
<gene>
    <name evidence="10" type="ORF">J2X19_004150</name>
</gene>
<evidence type="ECO:0000313" key="10">
    <source>
        <dbReference type="EMBL" id="MDR7379456.1"/>
    </source>
</evidence>
<dbReference type="RefSeq" id="WP_310376104.1">
    <property type="nucleotide sequence ID" value="NZ_JAVDXT010000004.1"/>
</dbReference>
<protein>
    <submittedName>
        <fullName evidence="10">General secretion pathway protein C</fullName>
    </submittedName>
</protein>
<sequence>MARWAPRLVTFAVWALALASAVYWGLKSTSEPGGPQAAVLAQGRAPIDTGAVARLLGGAPQGPATVALVNPSTRFALVGVIAGQGTGGAALIAVDGKPPKPYRVGSVVDGDLLLQSVAPRRAELAPRMDGPAAFALEMPARK</sequence>
<dbReference type="Pfam" id="PF11356">
    <property type="entry name" value="T2SSC"/>
    <property type="match status" value="1"/>
</dbReference>
<reference evidence="10 11" key="1">
    <citation type="submission" date="2023-07" db="EMBL/GenBank/DDBJ databases">
        <title>Sorghum-associated microbial communities from plants grown in Nebraska, USA.</title>
        <authorList>
            <person name="Schachtman D."/>
        </authorList>
    </citation>
    <scope>NUCLEOTIDE SEQUENCE [LARGE SCALE GENOMIC DNA]</scope>
    <source>
        <strain evidence="10 11">BE313</strain>
    </source>
</reference>
<evidence type="ECO:0000256" key="7">
    <source>
        <dbReference type="ARBA" id="ARBA00022989"/>
    </source>
</evidence>
<evidence type="ECO:0000256" key="2">
    <source>
        <dbReference type="ARBA" id="ARBA00022448"/>
    </source>
</evidence>
<comment type="subcellular location">
    <subcellularLocation>
        <location evidence="1">Cell inner membrane</location>
    </subcellularLocation>
</comment>
<evidence type="ECO:0000256" key="6">
    <source>
        <dbReference type="ARBA" id="ARBA00022927"/>
    </source>
</evidence>
<evidence type="ECO:0000256" key="3">
    <source>
        <dbReference type="ARBA" id="ARBA00022475"/>
    </source>
</evidence>
<dbReference type="EMBL" id="JAVDXT010000004">
    <property type="protein sequence ID" value="MDR7379456.1"/>
    <property type="molecule type" value="Genomic_DNA"/>
</dbReference>
<evidence type="ECO:0000259" key="9">
    <source>
        <dbReference type="Pfam" id="PF11356"/>
    </source>
</evidence>
<keyword evidence="6" id="KW-0653">Protein transport</keyword>
<keyword evidence="8" id="KW-0472">Membrane</keyword>
<proteinExistence type="predicted"/>
<keyword evidence="3" id="KW-1003">Cell membrane</keyword>
<evidence type="ECO:0000256" key="1">
    <source>
        <dbReference type="ARBA" id="ARBA00004533"/>
    </source>
</evidence>
<evidence type="ECO:0000256" key="5">
    <source>
        <dbReference type="ARBA" id="ARBA00022692"/>
    </source>
</evidence>
<keyword evidence="11" id="KW-1185">Reference proteome</keyword>
<dbReference type="InterPro" id="IPR024961">
    <property type="entry name" value="T2SS_GspC_N"/>
</dbReference>
<evidence type="ECO:0000256" key="8">
    <source>
        <dbReference type="ARBA" id="ARBA00023136"/>
    </source>
</evidence>
<keyword evidence="7" id="KW-1133">Transmembrane helix</keyword>
<organism evidence="10 11">
    <name type="scientific">Rhodoferax ferrireducens</name>
    <dbReference type="NCBI Taxonomy" id="192843"/>
    <lineage>
        <taxon>Bacteria</taxon>
        <taxon>Pseudomonadati</taxon>
        <taxon>Pseudomonadota</taxon>
        <taxon>Betaproteobacteria</taxon>
        <taxon>Burkholderiales</taxon>
        <taxon>Comamonadaceae</taxon>
        <taxon>Rhodoferax</taxon>
    </lineage>
</organism>